<dbReference type="InterPro" id="IPR053041">
    <property type="entry name" value="Transglut-like_Superfamily_Mod"/>
</dbReference>
<keyword evidence="4" id="KW-0175">Coiled coil</keyword>
<dbReference type="Pfam" id="PF00412">
    <property type="entry name" value="LIM"/>
    <property type="match status" value="1"/>
</dbReference>
<keyword evidence="8" id="KW-1185">Reference proteome</keyword>
<feature type="region of interest" description="Disordered" evidence="5">
    <location>
        <begin position="634"/>
        <end position="653"/>
    </location>
</feature>
<keyword evidence="1" id="KW-0479">Metal-binding</keyword>
<dbReference type="GO" id="GO:0046872">
    <property type="term" value="F:metal ion binding"/>
    <property type="evidence" value="ECO:0007669"/>
    <property type="project" value="UniProtKB-KW"/>
</dbReference>
<evidence type="ECO:0000256" key="2">
    <source>
        <dbReference type="ARBA" id="ARBA00022833"/>
    </source>
</evidence>
<feature type="compositionally biased region" description="Polar residues" evidence="5">
    <location>
        <begin position="700"/>
        <end position="716"/>
    </location>
</feature>
<feature type="region of interest" description="Disordered" evidence="5">
    <location>
        <begin position="367"/>
        <end position="390"/>
    </location>
</feature>
<dbReference type="InterPro" id="IPR056564">
    <property type="entry name" value="Ig-like_KY"/>
</dbReference>
<evidence type="ECO:0000256" key="1">
    <source>
        <dbReference type="ARBA" id="ARBA00022723"/>
    </source>
</evidence>
<feature type="coiled-coil region" evidence="4">
    <location>
        <begin position="269"/>
        <end position="342"/>
    </location>
</feature>
<dbReference type="OMA" id="YLIDCKQ"/>
<feature type="region of interest" description="Disordered" evidence="5">
    <location>
        <begin position="585"/>
        <end position="611"/>
    </location>
</feature>
<feature type="compositionally biased region" description="Basic and acidic residues" evidence="5">
    <location>
        <begin position="367"/>
        <end position="376"/>
    </location>
</feature>
<evidence type="ECO:0000256" key="4">
    <source>
        <dbReference type="SAM" id="Coils"/>
    </source>
</evidence>
<evidence type="ECO:0000313" key="8">
    <source>
        <dbReference type="Proteomes" id="UP000245119"/>
    </source>
</evidence>
<evidence type="ECO:0000313" key="7">
    <source>
        <dbReference type="EMBL" id="PVD31336.1"/>
    </source>
</evidence>
<keyword evidence="3" id="KW-0440">LIM domain</keyword>
<feature type="compositionally biased region" description="Basic and acidic residues" evidence="5">
    <location>
        <begin position="592"/>
        <end position="602"/>
    </location>
</feature>
<dbReference type="PANTHER" id="PTHR47020:SF1">
    <property type="entry name" value="HILLARIN"/>
    <property type="match status" value="1"/>
</dbReference>
<name>A0A2T7PD35_POMCA</name>
<dbReference type="InterPro" id="IPR001781">
    <property type="entry name" value="Znf_LIM"/>
</dbReference>
<feature type="compositionally biased region" description="Low complexity" evidence="5">
    <location>
        <begin position="723"/>
        <end position="738"/>
    </location>
</feature>
<sequence>MLEAMEDDNHSSDCDSDGGEGEGLILGAGLGGLLSANGLSGGLWRPSAQPADPCYRCGKRVYPVERVDVGVLFHRRCFRCRVCGLQLTLRSFHWDQGSQVMTGPGQGQAQGNSPGGVGAAGFLASHSSPPGAAQGFLGQGCGAKGGVKDGGEQGQGARTSCADVYCHVHLPRAVGKIDGQAVGIKQAMSAPRRGANTCDQTRGSVYNAGWQYDANALEFAHYKEIFRRGKQKTCTGTYKDFESSGVFAAQTALEAVQKAEEDRLYAEIRAERQRRVRRLEEELQQEMECTVSDLVTTFERFSPQKGKTKLQRETERIEEQYRRKKEEKVRKMLERLSSEQRARVASLIQKHSQQMLELIAEKLTSLEERSSSESESRSSVMDLSRPPPVSPPEFKRAQLFKSPAEFAKIDNHVFQIARRHYSTFTELVKDLIVICETDLDKARAIFRWVTLADLNELEVEESVCPESPLGLLRGIKYGTETYHDLCRRLCSYAGLHCEVIQGYSKGAGYKPGMKLEGSRFRNSWTAVCIDGSWCFLNCNWGARHVRCASQDGGGSHLAGHGHHGHGGRRRRGSCAKENIDCRLGEGRSGVRGRGDGREEVGRSDPYSQTSTHVIVTPTAQQSCLDSKFIVDNHGDDRSLLRGEGREKDSPLRQLMRYASGDILTARNGDRSSSASAHSSDRTSTGSTTTTSSFGKSDGTQSDSGGSHSGSEPSYKTANGVDGGSDTTNGCSNGSSGDSNGSGGSQGEERAHQYYYQCDEFYFITDPEDHIFQHYPDDPAWQLLECPITLSEFINLPVLKSPFFNFGLKLATHYDCKQVTEGGVVSVTLRIPHLLGFGYTLEPKDKRMNPYILEGRVMLRIVGHKAIFTIAPPKRGRYYFTIYSKDDWLSESLQSACAFHIRCKEGRESLRSPYPKVSFFGPTPSMASYGLLPQTHIDPVVNYSHEDVSFHFQLPRHIRLSYALQFHGQAPDAVDADFQRYVFLRHRDDNSISFLVRCPHVGKYVFALYGSKADSPEDSAASTCSSSTTGVSPYDCLFRYLIECKQSATNKAPYPRACHRWYQSHLLEPLVGDLEVDQRVTFRVRTPLASDVALLMGDAWFHFRLLQDHIWEAVVLTSKTPCPAKLYARLNKDTTRFSPLLEFQVVHST</sequence>
<protein>
    <recommendedName>
        <fullName evidence="6">LIM zinc-binding domain-containing protein</fullName>
    </recommendedName>
</protein>
<dbReference type="Pfam" id="PF23265">
    <property type="entry name" value="Ig-like_KY"/>
    <property type="match status" value="2"/>
</dbReference>
<feature type="compositionally biased region" description="Low complexity" evidence="5">
    <location>
        <begin position="670"/>
        <end position="699"/>
    </location>
</feature>
<evidence type="ECO:0000256" key="3">
    <source>
        <dbReference type="ARBA" id="ARBA00023038"/>
    </source>
</evidence>
<reference evidence="7 8" key="1">
    <citation type="submission" date="2018-04" db="EMBL/GenBank/DDBJ databases">
        <title>The genome of golden apple snail Pomacea canaliculata provides insight into stress tolerance and invasive adaptation.</title>
        <authorList>
            <person name="Liu C."/>
            <person name="Liu B."/>
            <person name="Ren Y."/>
            <person name="Zhang Y."/>
            <person name="Wang H."/>
            <person name="Li S."/>
            <person name="Jiang F."/>
            <person name="Yin L."/>
            <person name="Zhang G."/>
            <person name="Qian W."/>
            <person name="Fan W."/>
        </authorList>
    </citation>
    <scope>NUCLEOTIDE SEQUENCE [LARGE SCALE GENOMIC DNA]</scope>
    <source>
        <strain evidence="7">SZHN2017</strain>
        <tissue evidence="7">Muscle</tissue>
    </source>
</reference>
<dbReference type="Gene3D" id="2.10.110.10">
    <property type="entry name" value="Cysteine Rich Protein"/>
    <property type="match status" value="1"/>
</dbReference>
<dbReference type="PANTHER" id="PTHR47020">
    <property type="entry name" value="HILLARIN"/>
    <property type="match status" value="1"/>
</dbReference>
<evidence type="ECO:0000259" key="6">
    <source>
        <dbReference type="PROSITE" id="PS00478"/>
    </source>
</evidence>
<gene>
    <name evidence="7" type="ORF">C0Q70_06748</name>
</gene>
<feature type="region of interest" description="Disordered" evidence="5">
    <location>
        <begin position="662"/>
        <end position="747"/>
    </location>
</feature>
<keyword evidence="2" id="KW-0862">Zinc</keyword>
<comment type="caution">
    <text evidence="7">The sequence shown here is derived from an EMBL/GenBank/DDBJ whole genome shotgun (WGS) entry which is preliminary data.</text>
</comment>
<proteinExistence type="predicted"/>
<dbReference type="OrthoDB" id="6129702at2759"/>
<dbReference type="EMBL" id="PZQS01000004">
    <property type="protein sequence ID" value="PVD31336.1"/>
    <property type="molecule type" value="Genomic_DNA"/>
</dbReference>
<dbReference type="Proteomes" id="UP000245119">
    <property type="component" value="Linkage Group LG4"/>
</dbReference>
<dbReference type="AlphaFoldDB" id="A0A2T7PD35"/>
<dbReference type="SMART" id="SM00132">
    <property type="entry name" value="LIM"/>
    <property type="match status" value="1"/>
</dbReference>
<accession>A0A2T7PD35</accession>
<feature type="compositionally biased region" description="Basic and acidic residues" evidence="5">
    <location>
        <begin position="634"/>
        <end position="650"/>
    </location>
</feature>
<feature type="domain" description="LIM zinc-binding" evidence="6">
    <location>
        <begin position="54"/>
        <end position="87"/>
    </location>
</feature>
<dbReference type="STRING" id="400727.A0A2T7PD35"/>
<evidence type="ECO:0000256" key="5">
    <source>
        <dbReference type="SAM" id="MobiDB-lite"/>
    </source>
</evidence>
<organism evidence="7 8">
    <name type="scientific">Pomacea canaliculata</name>
    <name type="common">Golden apple snail</name>
    <dbReference type="NCBI Taxonomy" id="400727"/>
    <lineage>
        <taxon>Eukaryota</taxon>
        <taxon>Metazoa</taxon>
        <taxon>Spiralia</taxon>
        <taxon>Lophotrochozoa</taxon>
        <taxon>Mollusca</taxon>
        <taxon>Gastropoda</taxon>
        <taxon>Caenogastropoda</taxon>
        <taxon>Architaenioglossa</taxon>
        <taxon>Ampullarioidea</taxon>
        <taxon>Ampullariidae</taxon>
        <taxon>Pomacea</taxon>
    </lineage>
</organism>
<dbReference type="PROSITE" id="PS00478">
    <property type="entry name" value="LIM_DOMAIN_1"/>
    <property type="match status" value="1"/>
</dbReference>